<reference evidence="2" key="1">
    <citation type="journal article" date="2012" name="Nature">
        <title>The oyster genome reveals stress adaptation and complexity of shell formation.</title>
        <authorList>
            <person name="Zhang G."/>
            <person name="Fang X."/>
            <person name="Guo X."/>
            <person name="Li L."/>
            <person name="Luo R."/>
            <person name="Xu F."/>
            <person name="Yang P."/>
            <person name="Zhang L."/>
            <person name="Wang X."/>
            <person name="Qi H."/>
            <person name="Xiong Z."/>
            <person name="Que H."/>
            <person name="Xie Y."/>
            <person name="Holland P.W."/>
            <person name="Paps J."/>
            <person name="Zhu Y."/>
            <person name="Wu F."/>
            <person name="Chen Y."/>
            <person name="Wang J."/>
            <person name="Peng C."/>
            <person name="Meng J."/>
            <person name="Yang L."/>
            <person name="Liu J."/>
            <person name="Wen B."/>
            <person name="Zhang N."/>
            <person name="Huang Z."/>
            <person name="Zhu Q."/>
            <person name="Feng Y."/>
            <person name="Mount A."/>
            <person name="Hedgecock D."/>
            <person name="Xu Z."/>
            <person name="Liu Y."/>
            <person name="Domazet-Loso T."/>
            <person name="Du Y."/>
            <person name="Sun X."/>
            <person name="Zhang S."/>
            <person name="Liu B."/>
            <person name="Cheng P."/>
            <person name="Jiang X."/>
            <person name="Li J."/>
            <person name="Fan D."/>
            <person name="Wang W."/>
            <person name="Fu W."/>
            <person name="Wang T."/>
            <person name="Wang B."/>
            <person name="Zhang J."/>
            <person name="Peng Z."/>
            <person name="Li Y."/>
            <person name="Li N."/>
            <person name="Wang J."/>
            <person name="Chen M."/>
            <person name="He Y."/>
            <person name="Tan F."/>
            <person name="Song X."/>
            <person name="Zheng Q."/>
            <person name="Huang R."/>
            <person name="Yang H."/>
            <person name="Du X."/>
            <person name="Chen L."/>
            <person name="Yang M."/>
            <person name="Gaffney P.M."/>
            <person name="Wang S."/>
            <person name="Luo L."/>
            <person name="She Z."/>
            <person name="Ming Y."/>
            <person name="Huang W."/>
            <person name="Zhang S."/>
            <person name="Huang B."/>
            <person name="Zhang Y."/>
            <person name="Qu T."/>
            <person name="Ni P."/>
            <person name="Miao G."/>
            <person name="Wang J."/>
            <person name="Wang Q."/>
            <person name="Steinberg C.E."/>
            <person name="Wang H."/>
            <person name="Li N."/>
            <person name="Qian L."/>
            <person name="Zhang G."/>
            <person name="Li Y."/>
            <person name="Yang H."/>
            <person name="Liu X."/>
            <person name="Wang J."/>
            <person name="Yin Y."/>
            <person name="Wang J."/>
        </authorList>
    </citation>
    <scope>NUCLEOTIDE SEQUENCE [LARGE SCALE GENOMIC DNA]</scope>
    <source>
        <strain evidence="2">05x7-T-G4-1.051#20</strain>
    </source>
</reference>
<dbReference type="HOGENOM" id="CLU_776720_0_0_1"/>
<name>K1R3N9_MAGGI</name>
<evidence type="ECO:0000256" key="1">
    <source>
        <dbReference type="SAM" id="MobiDB-lite"/>
    </source>
</evidence>
<feature type="region of interest" description="Disordered" evidence="1">
    <location>
        <begin position="237"/>
        <end position="287"/>
    </location>
</feature>
<dbReference type="InParanoid" id="K1R3N9"/>
<evidence type="ECO:0000313" key="2">
    <source>
        <dbReference type="EMBL" id="EKC35810.1"/>
    </source>
</evidence>
<dbReference type="EMBL" id="JH818609">
    <property type="protein sequence ID" value="EKC35810.1"/>
    <property type="molecule type" value="Genomic_DNA"/>
</dbReference>
<feature type="compositionally biased region" description="Pro residues" evidence="1">
    <location>
        <begin position="269"/>
        <end position="281"/>
    </location>
</feature>
<feature type="compositionally biased region" description="Low complexity" evidence="1">
    <location>
        <begin position="249"/>
        <end position="268"/>
    </location>
</feature>
<accession>K1R3N9</accession>
<organism evidence="2">
    <name type="scientific">Magallana gigas</name>
    <name type="common">Pacific oyster</name>
    <name type="synonym">Crassostrea gigas</name>
    <dbReference type="NCBI Taxonomy" id="29159"/>
    <lineage>
        <taxon>Eukaryota</taxon>
        <taxon>Metazoa</taxon>
        <taxon>Spiralia</taxon>
        <taxon>Lophotrochozoa</taxon>
        <taxon>Mollusca</taxon>
        <taxon>Bivalvia</taxon>
        <taxon>Autobranchia</taxon>
        <taxon>Pteriomorphia</taxon>
        <taxon>Ostreida</taxon>
        <taxon>Ostreoidea</taxon>
        <taxon>Ostreidae</taxon>
        <taxon>Magallana</taxon>
    </lineage>
</organism>
<proteinExistence type="predicted"/>
<dbReference type="AlphaFoldDB" id="K1R3N9"/>
<gene>
    <name evidence="2" type="ORF">CGI_10011206</name>
</gene>
<protein>
    <submittedName>
        <fullName evidence="2">Uncharacterized protein</fullName>
    </submittedName>
</protein>
<sequence>MTNAGVTVFPWAEYMVTNRNCGTVTDQSQKILTSTGIDLDKVLFLSPETEELKHILSTHENGHILRVHTIKDLNDLAVLLYGKPLLMRINLVHTEVSSKYSADKITIWEGDFACVVNTSHRQVSSQLEWALKQAETHLNKGNKFCIEIELGDVVEGWYLQSLDLFSGCDDFHSTKTRNSRLILTNHTPYNHCFDCRPKWWLCLGPCWLLAAPVYYVSTDQVMIPLPQTLIRLQPTSLQQANSPKPPQSPTTQQLTTPTQPLTSFQSRTPQPPISLQPPTPSPTKHVTTTNITTAATNTITNITLTMSSQNFMMVSYKKEGSVSCKLVQDPSQTSELSTYGSMIFDPLQLDCYTTVLE</sequence>